<dbReference type="Proteomes" id="UP000053599">
    <property type="component" value="Unassembled WGS sequence"/>
</dbReference>
<evidence type="ECO:0000313" key="1">
    <source>
        <dbReference type="EMBL" id="KIV77953.1"/>
    </source>
</evidence>
<sequence>MPPIPSLTSVLAALVAVAVLLLARLLIRKACTGPANLRLEKPDLSQVKSRPLGQWVSHSFRMPQPPPYPSWSVAKTKPLPYRPFRYGPKYHITMGTRKINHHEWIELDNHYPSYHRERARRIVERREKCYGTTPEAYPAAIELLEHLVDYLPARYPSMFRRTAVGIDNLWSGETFNTVERPLAEDPIVICARLIQDDMAILIERSDGQYYLLSGFVALAGFWRLRDKFGMSLSEIHTSGNVPHYEEKLEKGMLNMFRRLKPEEMVARNNYYIQVDDGLAWSKSIGPEDAAADVDVDTVNWGTAERNTDPDTYFFRSERQTMWRMPKSGAIAFTFRTYFLPLKDIVQEDYVPGRLASAVRSWGEDVSKYKGKEIYEDVLLDWLDKKHQAQIENGLDLNREDEVRSYPF</sequence>
<evidence type="ECO:0008006" key="3">
    <source>
        <dbReference type="Google" id="ProtNLM"/>
    </source>
</evidence>
<dbReference type="Pfam" id="PF11927">
    <property type="entry name" value="HODM_asu-like"/>
    <property type="match status" value="1"/>
</dbReference>
<proteinExistence type="predicted"/>
<gene>
    <name evidence="1" type="ORF">PV11_09726</name>
</gene>
<dbReference type="EMBL" id="KN846954">
    <property type="protein sequence ID" value="KIV77953.1"/>
    <property type="molecule type" value="Genomic_DNA"/>
</dbReference>
<dbReference type="AlphaFoldDB" id="A0A0D1YSS5"/>
<dbReference type="STRING" id="1016849.A0A0D1YSS5"/>
<dbReference type="HOGENOM" id="CLU_025462_0_2_1"/>
<protein>
    <recommendedName>
        <fullName evidence="3">Alpha-1,2-mannosyltransferase</fullName>
    </recommendedName>
</protein>
<evidence type="ECO:0000313" key="2">
    <source>
        <dbReference type="Proteomes" id="UP000053599"/>
    </source>
</evidence>
<dbReference type="OrthoDB" id="497541at2759"/>
<accession>A0A0D1YSS5</accession>
<reference evidence="1 2" key="1">
    <citation type="submission" date="2015-01" db="EMBL/GenBank/DDBJ databases">
        <title>The Genome Sequence of Exophiala sideris CBS121828.</title>
        <authorList>
            <consortium name="The Broad Institute Genomics Platform"/>
            <person name="Cuomo C."/>
            <person name="de Hoog S."/>
            <person name="Gorbushina A."/>
            <person name="Stielow B."/>
            <person name="Teixiera M."/>
            <person name="Abouelleil A."/>
            <person name="Chapman S.B."/>
            <person name="Priest M."/>
            <person name="Young S.K."/>
            <person name="Wortman J."/>
            <person name="Nusbaum C."/>
            <person name="Birren B."/>
        </authorList>
    </citation>
    <scope>NUCLEOTIDE SEQUENCE [LARGE SCALE GENOMIC DNA]</scope>
    <source>
        <strain evidence="1 2">CBS 121828</strain>
    </source>
</reference>
<name>A0A0D1YSS5_9EURO</name>
<organism evidence="1 2">
    <name type="scientific">Exophiala sideris</name>
    <dbReference type="NCBI Taxonomy" id="1016849"/>
    <lineage>
        <taxon>Eukaryota</taxon>
        <taxon>Fungi</taxon>
        <taxon>Dikarya</taxon>
        <taxon>Ascomycota</taxon>
        <taxon>Pezizomycotina</taxon>
        <taxon>Eurotiomycetes</taxon>
        <taxon>Chaetothyriomycetidae</taxon>
        <taxon>Chaetothyriales</taxon>
        <taxon>Herpotrichiellaceae</taxon>
        <taxon>Exophiala</taxon>
    </lineage>
</organism>
<dbReference type="InterPro" id="IPR021848">
    <property type="entry name" value="HODM_asu-like"/>
</dbReference>